<dbReference type="EMBL" id="SNXY01000010">
    <property type="protein sequence ID" value="TDP82758.1"/>
    <property type="molecule type" value="Genomic_DNA"/>
</dbReference>
<sequence length="631" mass="65686">MPLSRLALAAALVLGCAAPAFATGPVDESALRYYAANGQTARAEAEIRRLQALYPDWQPPTDLGAAPPDREGPLWALFAADDLDGLDAAIAEAKAADPTFAPSADLVAKVAAKRARKDLIAASDARDAAKVVALAAAHPDLGGCADLDVAWRVADARVLSGDRAGASADYRRVLETCTGADARRATVQKALAGLGAVETRPLLALANPPGEFDALIPDFARAAVAAALSDPAAPAPDPAEVALLDAAARKGPAPGDAAMLGWWYRKAGRHEDALAAFRTAATLAGTALDAKVLEGMVLSLDALGRADEAYRIAADRRTLSPALADLQLMLGGRRLAADPRVEFDQAMLDDFGAAVEAARSAPGAEALGWYLHDGKRPADARRWFEAALDYAPSEAAAAGAVYAALAAKDRDGARALVAKWSPSFPEVAAIDLGKVGKPGKATDRQAVRDPILAAFERKDWSACLDLAAARAAKGPLAADQNLWRGWCLLKSSRPVEAAAAFEAAQGGPKRVRDDAVYGRSLALIAAGHVDAGAAVAASGIADTDRRGEIGVAVLANRAQARFDAKDYAGALQALSQRAAFAPETADLSLLRGWSLWHLGRRSEARRLFEQLDATYSTSATRRALATARGSS</sequence>
<evidence type="ECO:0000256" key="1">
    <source>
        <dbReference type="SAM" id="SignalP"/>
    </source>
</evidence>
<dbReference type="Proteomes" id="UP000294547">
    <property type="component" value="Unassembled WGS sequence"/>
</dbReference>
<dbReference type="AlphaFoldDB" id="A0A4V3CVJ9"/>
<keyword evidence="1" id="KW-0732">Signal</keyword>
<proteinExistence type="predicted"/>
<reference evidence="2 3" key="1">
    <citation type="submission" date="2019-03" db="EMBL/GenBank/DDBJ databases">
        <title>Genomic Encyclopedia of Type Strains, Phase IV (KMG-IV): sequencing the most valuable type-strain genomes for metagenomic binning, comparative biology and taxonomic classification.</title>
        <authorList>
            <person name="Goeker M."/>
        </authorList>
    </citation>
    <scope>NUCLEOTIDE SEQUENCE [LARGE SCALE GENOMIC DNA]</scope>
    <source>
        <strain evidence="2 3">DSM 102969</strain>
    </source>
</reference>
<keyword evidence="3" id="KW-1185">Reference proteome</keyword>
<dbReference type="RefSeq" id="WP_126538781.1">
    <property type="nucleotide sequence ID" value="NZ_BSPM01000007.1"/>
</dbReference>
<name>A0A4V3CVJ9_9HYPH</name>
<feature type="chain" id="PRO_5020678538" description="Tetratricopeptide repeat protein" evidence="1">
    <location>
        <begin position="23"/>
        <end position="631"/>
    </location>
</feature>
<evidence type="ECO:0000313" key="3">
    <source>
        <dbReference type="Proteomes" id="UP000294547"/>
    </source>
</evidence>
<dbReference type="InterPro" id="IPR011990">
    <property type="entry name" value="TPR-like_helical_dom_sf"/>
</dbReference>
<dbReference type="PROSITE" id="PS51257">
    <property type="entry name" value="PROKAR_LIPOPROTEIN"/>
    <property type="match status" value="1"/>
</dbReference>
<feature type="signal peptide" evidence="1">
    <location>
        <begin position="1"/>
        <end position="22"/>
    </location>
</feature>
<protein>
    <recommendedName>
        <fullName evidence="4">Tetratricopeptide repeat protein</fullName>
    </recommendedName>
</protein>
<organism evidence="2 3">
    <name type="scientific">Oharaeibacter diazotrophicus</name>
    <dbReference type="NCBI Taxonomy" id="1920512"/>
    <lineage>
        <taxon>Bacteria</taxon>
        <taxon>Pseudomonadati</taxon>
        <taxon>Pseudomonadota</taxon>
        <taxon>Alphaproteobacteria</taxon>
        <taxon>Hyphomicrobiales</taxon>
        <taxon>Pleomorphomonadaceae</taxon>
        <taxon>Oharaeibacter</taxon>
    </lineage>
</organism>
<evidence type="ECO:0000313" key="2">
    <source>
        <dbReference type="EMBL" id="TDP82758.1"/>
    </source>
</evidence>
<dbReference type="Gene3D" id="1.25.40.10">
    <property type="entry name" value="Tetratricopeptide repeat domain"/>
    <property type="match status" value="2"/>
</dbReference>
<accession>A0A4V3CVJ9</accession>
<evidence type="ECO:0008006" key="4">
    <source>
        <dbReference type="Google" id="ProtNLM"/>
    </source>
</evidence>
<comment type="caution">
    <text evidence="2">The sequence shown here is derived from an EMBL/GenBank/DDBJ whole genome shotgun (WGS) entry which is preliminary data.</text>
</comment>
<dbReference type="SUPFAM" id="SSF48452">
    <property type="entry name" value="TPR-like"/>
    <property type="match status" value="1"/>
</dbReference>
<dbReference type="OrthoDB" id="7324591at2"/>
<gene>
    <name evidence="2" type="ORF">EDD54_4030</name>
</gene>